<dbReference type="AlphaFoldDB" id="A0A9P7V6D3"/>
<evidence type="ECO:0000313" key="2">
    <source>
        <dbReference type="EMBL" id="KAG7192200.1"/>
    </source>
</evidence>
<dbReference type="RefSeq" id="XP_043047750.1">
    <property type="nucleotide sequence ID" value="XM_043192695.1"/>
</dbReference>
<dbReference type="OrthoDB" id="4025768at2759"/>
<evidence type="ECO:0000256" key="1">
    <source>
        <dbReference type="SAM" id="MobiDB-lite"/>
    </source>
</evidence>
<dbReference type="EMBL" id="JAHMUF010000019">
    <property type="protein sequence ID" value="KAG7192200.1"/>
    <property type="molecule type" value="Genomic_DNA"/>
</dbReference>
<reference evidence="2" key="1">
    <citation type="submission" date="2021-03" db="EMBL/GenBank/DDBJ databases">
        <authorList>
            <person name="Palmer J.M."/>
        </authorList>
    </citation>
    <scope>NUCLEOTIDE SEQUENCE</scope>
    <source>
        <strain evidence="2">ARV_011</strain>
    </source>
</reference>
<accession>A0A9P7V6D3</accession>
<protein>
    <submittedName>
        <fullName evidence="2">Uncharacterized protein</fullName>
    </submittedName>
</protein>
<feature type="region of interest" description="Disordered" evidence="1">
    <location>
        <begin position="325"/>
        <end position="356"/>
    </location>
</feature>
<name>A0A9P7V6D3_9ASCO</name>
<keyword evidence="3" id="KW-1185">Reference proteome</keyword>
<feature type="compositionally biased region" description="Basic and acidic residues" evidence="1">
    <location>
        <begin position="261"/>
        <end position="281"/>
    </location>
</feature>
<feature type="region of interest" description="Disordered" evidence="1">
    <location>
        <begin position="261"/>
        <end position="287"/>
    </location>
</feature>
<organism evidence="2 3">
    <name type="scientific">Scheffersomyces spartinae</name>
    <dbReference type="NCBI Taxonomy" id="45513"/>
    <lineage>
        <taxon>Eukaryota</taxon>
        <taxon>Fungi</taxon>
        <taxon>Dikarya</taxon>
        <taxon>Ascomycota</taxon>
        <taxon>Saccharomycotina</taxon>
        <taxon>Pichiomycetes</taxon>
        <taxon>Debaryomycetaceae</taxon>
        <taxon>Scheffersomyces</taxon>
    </lineage>
</organism>
<comment type="caution">
    <text evidence="2">The sequence shown here is derived from an EMBL/GenBank/DDBJ whole genome shotgun (WGS) entry which is preliminary data.</text>
</comment>
<dbReference type="Proteomes" id="UP000790833">
    <property type="component" value="Unassembled WGS sequence"/>
</dbReference>
<dbReference type="GeneID" id="66115292"/>
<proteinExistence type="predicted"/>
<sequence length="498" mass="58090">MAPPPHECHVCQKTTKTLVEDSKLCVLCQEETRLLIARERDLEAIHKQSQDQVNAIFDLIDHPQINLLLDKELVHLTKFLTIQFNKLKMLNLNIELNTIHAAIDSLKYRIKYLNVEVDLAREGIDTKTQVLAQQRNELLFKYHQTLKALDTNAQDYQQHNVHQIRRHVVKQTLVKYKALKLLVFTTHSKELLFFYGQPIIAFGEFMSCNILVLNDFLENLVRLQIHLESLFSIDLPYLEGLRAYLPVSEFYNSRQEKELELKGEEDQHYEEHEAEQEDQHHQQPFNNIVGDNSEKVLKLGDQIKLPLSSKTLNRQRRLSVIDPKIITSSSSRGPSPTTQKDESSTKSASRTASPMGNKKMVIVPHRILRLPFSRLSIRDFLRFLLVLSKILINFDYFLLHVGSRESTPYDMYDLLQQVHDVDKCLQPQQQQQQQQHDTSDRSSISTVDIQPVMEKLYELIIVKPLSDTRKGPPELLRNLNVRDFIYSYKVKHDWDVIQ</sequence>
<gene>
    <name evidence="2" type="ORF">KQ657_001918</name>
</gene>
<feature type="compositionally biased region" description="Polar residues" evidence="1">
    <location>
        <begin position="345"/>
        <end position="354"/>
    </location>
</feature>
<feature type="compositionally biased region" description="Low complexity" evidence="1">
    <location>
        <begin position="327"/>
        <end position="338"/>
    </location>
</feature>
<evidence type="ECO:0000313" key="3">
    <source>
        <dbReference type="Proteomes" id="UP000790833"/>
    </source>
</evidence>